<gene>
    <name evidence="2" type="ORF">J4727_01260</name>
</gene>
<feature type="region of interest" description="Disordered" evidence="1">
    <location>
        <begin position="85"/>
        <end position="106"/>
    </location>
</feature>
<evidence type="ECO:0000256" key="1">
    <source>
        <dbReference type="SAM" id="MobiDB-lite"/>
    </source>
</evidence>
<comment type="caution">
    <text evidence="2">The sequence shown here is derived from an EMBL/GenBank/DDBJ whole genome shotgun (WGS) entry which is preliminary data.</text>
</comment>
<evidence type="ECO:0000313" key="2">
    <source>
        <dbReference type="EMBL" id="MBO1915740.1"/>
    </source>
</evidence>
<protein>
    <submittedName>
        <fullName evidence="2">Uncharacterized protein</fullName>
    </submittedName>
</protein>
<evidence type="ECO:0000313" key="3">
    <source>
        <dbReference type="Proteomes" id="UP000664477"/>
    </source>
</evidence>
<dbReference type="EMBL" id="JAGETQ010000001">
    <property type="protein sequence ID" value="MBO1915740.1"/>
    <property type="molecule type" value="Genomic_DNA"/>
</dbReference>
<sequence length="106" mass="12176">MTKMRTDPMDAVAHIAADNLVPACGGAEKPFTVSGRQWLYCYHPASGRHCYLDLDNDRPVWHRGFHPAFHPELEFADEAELLRPVERKPDHEELEDFTFNPRGRSS</sequence>
<proteinExistence type="predicted"/>
<accession>A0A939NBH6</accession>
<dbReference type="Proteomes" id="UP000664477">
    <property type="component" value="Unassembled WGS sequence"/>
</dbReference>
<organism evidence="2 3">
    <name type="scientific">Providencia rettgeri</name>
    <dbReference type="NCBI Taxonomy" id="587"/>
    <lineage>
        <taxon>Bacteria</taxon>
        <taxon>Pseudomonadati</taxon>
        <taxon>Pseudomonadota</taxon>
        <taxon>Gammaproteobacteria</taxon>
        <taxon>Enterobacterales</taxon>
        <taxon>Morganellaceae</taxon>
        <taxon>Providencia</taxon>
    </lineage>
</organism>
<dbReference type="AlphaFoldDB" id="A0A939NBH6"/>
<reference evidence="2" key="1">
    <citation type="submission" date="2021-03" db="EMBL/GenBank/DDBJ databases">
        <title>Molecular epidemiology and mechanisms of colistin and carbapenem resistance in Enterobacteriaceae from clinical isolates, the environment and porcine samples in Pretoria, South Africa.</title>
        <authorList>
            <person name="Bogoshi D."/>
            <person name="Mbelle N.M."/>
            <person name="Naidoo V."/>
            <person name="Osei Sekyere J."/>
        </authorList>
    </citation>
    <scope>NUCLEOTIDE SEQUENCE</scope>
    <source>
        <strain evidence="2">C052</strain>
    </source>
</reference>
<name>A0A939NBH6_PRORE</name>